<keyword evidence="1" id="KW-0472">Membrane</keyword>
<dbReference type="InterPro" id="IPR052728">
    <property type="entry name" value="O2_lipid_transport_reg"/>
</dbReference>
<feature type="transmembrane region" description="Helical" evidence="1">
    <location>
        <begin position="362"/>
        <end position="386"/>
    </location>
</feature>
<accession>A0A0N5AVS8</accession>
<dbReference type="InterPro" id="IPR002656">
    <property type="entry name" value="Acyl_transf_3_dom"/>
</dbReference>
<dbReference type="PANTHER" id="PTHR11161:SF55">
    <property type="entry name" value="NOSE RESISTANT-TO-FLUOXETINE PROTEIN N-TERMINAL DOMAIN-CONTAINING PROTEIN"/>
    <property type="match status" value="1"/>
</dbReference>
<organism evidence="3 4">
    <name type="scientific">Syphacia muris</name>
    <dbReference type="NCBI Taxonomy" id="451379"/>
    <lineage>
        <taxon>Eukaryota</taxon>
        <taxon>Metazoa</taxon>
        <taxon>Ecdysozoa</taxon>
        <taxon>Nematoda</taxon>
        <taxon>Chromadorea</taxon>
        <taxon>Rhabditida</taxon>
        <taxon>Spirurina</taxon>
        <taxon>Oxyuridomorpha</taxon>
        <taxon>Oxyuroidea</taxon>
        <taxon>Oxyuridae</taxon>
        <taxon>Syphacia</taxon>
    </lineage>
</organism>
<evidence type="ECO:0000313" key="4">
    <source>
        <dbReference type="WBParaSite" id="SMUV_0000900501-mRNA-1"/>
    </source>
</evidence>
<dbReference type="PANTHER" id="PTHR11161">
    <property type="entry name" value="O-ACYLTRANSFERASE"/>
    <property type="match status" value="1"/>
</dbReference>
<feature type="transmembrane region" description="Helical" evidence="1">
    <location>
        <begin position="291"/>
        <end position="310"/>
    </location>
</feature>
<dbReference type="Proteomes" id="UP000046393">
    <property type="component" value="Unplaced"/>
</dbReference>
<keyword evidence="1" id="KW-1133">Transmembrane helix</keyword>
<sequence>MIDMNLLDYSNPNSSCQAVAQFSVAIFLDLCVPKSCSGSKDLTELGRAVAIRGNRPVCTADSIIEQGRKKNYQTWIVVAVLVAIGIVAACGTIFDYFGSSALKSRYSKNKWIQCMLAFSVYTNICQIFDTTNVNKPGQIGPIHFMRLISMCWVVLGHVSVMTISVSGNTLDTIKGFKDVSTGFLTNSYFSVDTFFFMSGLLLGFVWFKGYYRNPKRQLSTQAWIMFYVHRFLRLSPPYYLVIAFYTFVFNTFVIHMPNLLMGYKDSCDRNWWINLLYLTNYIDYKNQCYLISWYLATDIQMYIFAPVILIPLAIKPLYGFITAAGIFIASTAGNMITVYRYYFPPSDFSFGAQDPRMKDFNVYTLMMYDAPWIRCQVYIIGILTGYLLQTRKKLRIPFLVNIALWIISLGLGLTVILVLKDWVNGKLLSLTESAFYSAFSRIAWGLALAYITASCYYGYGGPINRFMSWSIWAPFGRLTYCGYLVHVMVVFYMLGMGDSQIIYTNFSYTFVTTTLPGIVFTFFFALFWSALFEIPTAKVEGILLGGLRGRETVKQKPESDNSVTVRRVTVNETPVILNPPKVIEETATTVEKDSSVEKL</sequence>
<feature type="transmembrane region" description="Helical" evidence="1">
    <location>
        <begin position="471"/>
        <end position="494"/>
    </location>
</feature>
<feature type="transmembrane region" description="Helical" evidence="1">
    <location>
        <begin position="506"/>
        <end position="528"/>
    </location>
</feature>
<feature type="transmembrane region" description="Helical" evidence="1">
    <location>
        <begin position="238"/>
        <end position="256"/>
    </location>
</feature>
<dbReference type="AlphaFoldDB" id="A0A0N5AVS8"/>
<feature type="domain" description="Acyltransferase 3" evidence="2">
    <location>
        <begin position="142"/>
        <end position="532"/>
    </location>
</feature>
<feature type="transmembrane region" description="Helical" evidence="1">
    <location>
        <begin position="144"/>
        <end position="167"/>
    </location>
</feature>
<protein>
    <submittedName>
        <fullName evidence="4">Acyl_transf_3 domain-containing protein</fullName>
    </submittedName>
</protein>
<name>A0A0N5AVS8_9BILA</name>
<proteinExistence type="predicted"/>
<reference evidence="4" key="1">
    <citation type="submission" date="2017-02" db="UniProtKB">
        <authorList>
            <consortium name="WormBaseParasite"/>
        </authorList>
    </citation>
    <scope>IDENTIFICATION</scope>
</reference>
<feature type="transmembrane region" description="Helical" evidence="1">
    <location>
        <begin position="439"/>
        <end position="459"/>
    </location>
</feature>
<evidence type="ECO:0000259" key="2">
    <source>
        <dbReference type="Pfam" id="PF01757"/>
    </source>
</evidence>
<feature type="transmembrane region" description="Helical" evidence="1">
    <location>
        <begin position="187"/>
        <end position="207"/>
    </location>
</feature>
<evidence type="ECO:0000256" key="1">
    <source>
        <dbReference type="SAM" id="Phobius"/>
    </source>
</evidence>
<dbReference type="GO" id="GO:0016747">
    <property type="term" value="F:acyltransferase activity, transferring groups other than amino-acyl groups"/>
    <property type="evidence" value="ECO:0007669"/>
    <property type="project" value="InterPro"/>
</dbReference>
<keyword evidence="1" id="KW-0812">Transmembrane</keyword>
<feature type="transmembrane region" description="Helical" evidence="1">
    <location>
        <begin position="75"/>
        <end position="98"/>
    </location>
</feature>
<dbReference type="WBParaSite" id="SMUV_0000900501-mRNA-1">
    <property type="protein sequence ID" value="SMUV_0000900501-mRNA-1"/>
    <property type="gene ID" value="SMUV_0000900501"/>
</dbReference>
<feature type="transmembrane region" description="Helical" evidence="1">
    <location>
        <begin position="317"/>
        <end position="342"/>
    </location>
</feature>
<evidence type="ECO:0000313" key="3">
    <source>
        <dbReference type="Proteomes" id="UP000046393"/>
    </source>
</evidence>
<dbReference type="Pfam" id="PF01757">
    <property type="entry name" value="Acyl_transf_3"/>
    <property type="match status" value="1"/>
</dbReference>
<feature type="transmembrane region" description="Helical" evidence="1">
    <location>
        <begin position="398"/>
        <end position="419"/>
    </location>
</feature>
<keyword evidence="3" id="KW-1185">Reference proteome</keyword>